<evidence type="ECO:0000313" key="1">
    <source>
        <dbReference type="EMBL" id="KAJ8949823.1"/>
    </source>
</evidence>
<gene>
    <name evidence="1" type="ORF">NQ318_000521</name>
</gene>
<name>A0AAV8YGD5_9CUCU</name>
<comment type="caution">
    <text evidence="1">The sequence shown here is derived from an EMBL/GenBank/DDBJ whole genome shotgun (WGS) entry which is preliminary data.</text>
</comment>
<dbReference type="AlphaFoldDB" id="A0AAV8YGD5"/>
<dbReference type="Gene3D" id="2.10.25.10">
    <property type="entry name" value="Laminin"/>
    <property type="match status" value="1"/>
</dbReference>
<evidence type="ECO:0008006" key="3">
    <source>
        <dbReference type="Google" id="ProtNLM"/>
    </source>
</evidence>
<dbReference type="EMBL" id="JAPWTK010000109">
    <property type="protein sequence ID" value="KAJ8949823.1"/>
    <property type="molecule type" value="Genomic_DNA"/>
</dbReference>
<keyword evidence="2" id="KW-1185">Reference proteome</keyword>
<dbReference type="Proteomes" id="UP001162162">
    <property type="component" value="Unassembled WGS sequence"/>
</dbReference>
<sequence>MFKNNSKALSYILCKTDTDADRRYVCQCNPGYVGNGTICREISRYEGNFLLVNQGMATLKIPPDSI</sequence>
<organism evidence="1 2">
    <name type="scientific">Aromia moschata</name>
    <dbReference type="NCBI Taxonomy" id="1265417"/>
    <lineage>
        <taxon>Eukaryota</taxon>
        <taxon>Metazoa</taxon>
        <taxon>Ecdysozoa</taxon>
        <taxon>Arthropoda</taxon>
        <taxon>Hexapoda</taxon>
        <taxon>Insecta</taxon>
        <taxon>Pterygota</taxon>
        <taxon>Neoptera</taxon>
        <taxon>Endopterygota</taxon>
        <taxon>Coleoptera</taxon>
        <taxon>Polyphaga</taxon>
        <taxon>Cucujiformia</taxon>
        <taxon>Chrysomeloidea</taxon>
        <taxon>Cerambycidae</taxon>
        <taxon>Cerambycinae</taxon>
        <taxon>Callichromatini</taxon>
        <taxon>Aromia</taxon>
    </lineage>
</organism>
<reference evidence="1" key="1">
    <citation type="journal article" date="2023" name="Insect Mol. Biol.">
        <title>Genome sequencing provides insights into the evolution of gene families encoding plant cell wall-degrading enzymes in longhorned beetles.</title>
        <authorList>
            <person name="Shin N.R."/>
            <person name="Okamura Y."/>
            <person name="Kirsch R."/>
            <person name="Pauchet Y."/>
        </authorList>
    </citation>
    <scope>NUCLEOTIDE SEQUENCE</scope>
    <source>
        <strain evidence="1">AMC_N1</strain>
    </source>
</reference>
<proteinExistence type="predicted"/>
<protein>
    <recommendedName>
        <fullName evidence="3">EGF-like domain-containing protein</fullName>
    </recommendedName>
</protein>
<evidence type="ECO:0000313" key="2">
    <source>
        <dbReference type="Proteomes" id="UP001162162"/>
    </source>
</evidence>
<accession>A0AAV8YGD5</accession>